<feature type="compositionally biased region" description="Basic residues" evidence="1">
    <location>
        <begin position="15"/>
        <end position="26"/>
    </location>
</feature>
<proteinExistence type="predicted"/>
<dbReference type="AlphaFoldDB" id="A0A6A5TM16"/>
<evidence type="ECO:0000313" key="2">
    <source>
        <dbReference type="EMBL" id="KAF1952970.1"/>
    </source>
</evidence>
<dbReference type="Proteomes" id="UP000800035">
    <property type="component" value="Unassembled WGS sequence"/>
</dbReference>
<dbReference type="EMBL" id="ML977007">
    <property type="protein sequence ID" value="KAF1952970.1"/>
    <property type="molecule type" value="Genomic_DNA"/>
</dbReference>
<protein>
    <submittedName>
        <fullName evidence="2">Uncharacterized protein</fullName>
    </submittedName>
</protein>
<evidence type="ECO:0000256" key="1">
    <source>
        <dbReference type="SAM" id="MobiDB-lite"/>
    </source>
</evidence>
<organism evidence="2 3">
    <name type="scientific">Byssothecium circinans</name>
    <dbReference type="NCBI Taxonomy" id="147558"/>
    <lineage>
        <taxon>Eukaryota</taxon>
        <taxon>Fungi</taxon>
        <taxon>Dikarya</taxon>
        <taxon>Ascomycota</taxon>
        <taxon>Pezizomycotina</taxon>
        <taxon>Dothideomycetes</taxon>
        <taxon>Pleosporomycetidae</taxon>
        <taxon>Pleosporales</taxon>
        <taxon>Massarineae</taxon>
        <taxon>Massarinaceae</taxon>
        <taxon>Byssothecium</taxon>
    </lineage>
</organism>
<sequence>MPFFKTIKAAFGRIMHPRRARNRNRNRTTTTANSSSSSSSSNNAAANSNANTTTEVVVEEGKAFPKYVDAEGNPSHCNLHCEHRVCVRTRAAARGKCHCC</sequence>
<keyword evidence="3" id="KW-1185">Reference proteome</keyword>
<feature type="region of interest" description="Disordered" evidence="1">
    <location>
        <begin position="12"/>
        <end position="54"/>
    </location>
</feature>
<gene>
    <name evidence="2" type="ORF">CC80DRAFT_495078</name>
</gene>
<feature type="compositionally biased region" description="Low complexity" evidence="1">
    <location>
        <begin position="27"/>
        <end position="54"/>
    </location>
</feature>
<accession>A0A6A5TM16</accession>
<evidence type="ECO:0000313" key="3">
    <source>
        <dbReference type="Proteomes" id="UP000800035"/>
    </source>
</evidence>
<reference evidence="2" key="1">
    <citation type="journal article" date="2020" name="Stud. Mycol.">
        <title>101 Dothideomycetes genomes: a test case for predicting lifestyles and emergence of pathogens.</title>
        <authorList>
            <person name="Haridas S."/>
            <person name="Albert R."/>
            <person name="Binder M."/>
            <person name="Bloem J."/>
            <person name="Labutti K."/>
            <person name="Salamov A."/>
            <person name="Andreopoulos B."/>
            <person name="Baker S."/>
            <person name="Barry K."/>
            <person name="Bills G."/>
            <person name="Bluhm B."/>
            <person name="Cannon C."/>
            <person name="Castanera R."/>
            <person name="Culley D."/>
            <person name="Daum C."/>
            <person name="Ezra D."/>
            <person name="Gonzalez J."/>
            <person name="Henrissat B."/>
            <person name="Kuo A."/>
            <person name="Liang C."/>
            <person name="Lipzen A."/>
            <person name="Lutzoni F."/>
            <person name="Magnuson J."/>
            <person name="Mondo S."/>
            <person name="Nolan M."/>
            <person name="Ohm R."/>
            <person name="Pangilinan J."/>
            <person name="Park H.-J."/>
            <person name="Ramirez L."/>
            <person name="Alfaro M."/>
            <person name="Sun H."/>
            <person name="Tritt A."/>
            <person name="Yoshinaga Y."/>
            <person name="Zwiers L.-H."/>
            <person name="Turgeon B."/>
            <person name="Goodwin S."/>
            <person name="Spatafora J."/>
            <person name="Crous P."/>
            <person name="Grigoriev I."/>
        </authorList>
    </citation>
    <scope>NUCLEOTIDE SEQUENCE</scope>
    <source>
        <strain evidence="2">CBS 675.92</strain>
    </source>
</reference>
<name>A0A6A5TM16_9PLEO</name>